<feature type="transmembrane region" description="Helical" evidence="1">
    <location>
        <begin position="334"/>
        <end position="353"/>
    </location>
</feature>
<protein>
    <submittedName>
        <fullName evidence="2">Efflux RND transporter permease subunit</fullName>
    </submittedName>
</protein>
<feature type="transmembrane region" description="Helical" evidence="1">
    <location>
        <begin position="464"/>
        <end position="482"/>
    </location>
</feature>
<comment type="caution">
    <text evidence="2">The sequence shown here is derived from an EMBL/GenBank/DDBJ whole genome shotgun (WGS) entry which is preliminary data.</text>
</comment>
<dbReference type="EMBL" id="BAAAZT010000030">
    <property type="protein sequence ID" value="GAA3901267.1"/>
    <property type="molecule type" value="Genomic_DNA"/>
</dbReference>
<dbReference type="Pfam" id="PF00873">
    <property type="entry name" value="ACR_tran"/>
    <property type="match status" value="1"/>
</dbReference>
<dbReference type="InterPro" id="IPR027463">
    <property type="entry name" value="AcrB_DN_DC_subdom"/>
</dbReference>
<dbReference type="InterPro" id="IPR001036">
    <property type="entry name" value="Acrflvin-R"/>
</dbReference>
<evidence type="ECO:0000313" key="2">
    <source>
        <dbReference type="EMBL" id="GAA3901267.1"/>
    </source>
</evidence>
<proteinExistence type="predicted"/>
<dbReference type="PRINTS" id="PR00702">
    <property type="entry name" value="ACRIFLAVINRP"/>
</dbReference>
<feature type="transmembrane region" description="Helical" evidence="1">
    <location>
        <begin position="523"/>
        <end position="544"/>
    </location>
</feature>
<dbReference type="PANTHER" id="PTHR32063">
    <property type="match status" value="1"/>
</dbReference>
<dbReference type="SUPFAM" id="SSF82693">
    <property type="entry name" value="Multidrug efflux transporter AcrB pore domain, PN1, PN2, PC1 and PC2 subdomains"/>
    <property type="match status" value="3"/>
</dbReference>
<dbReference type="Proteomes" id="UP001500133">
    <property type="component" value="Unassembled WGS sequence"/>
</dbReference>
<gene>
    <name evidence="2" type="ORF">GCM10022228_09970</name>
</gene>
<dbReference type="PANTHER" id="PTHR32063:SF14">
    <property type="entry name" value="BLL4319 PROTEIN"/>
    <property type="match status" value="1"/>
</dbReference>
<feature type="transmembrane region" description="Helical" evidence="1">
    <location>
        <begin position="879"/>
        <end position="901"/>
    </location>
</feature>
<dbReference type="RefSeq" id="WP_344702923.1">
    <property type="nucleotide sequence ID" value="NZ_BAAAZT010000030.1"/>
</dbReference>
<evidence type="ECO:0000256" key="1">
    <source>
        <dbReference type="SAM" id="Phobius"/>
    </source>
</evidence>
<feature type="transmembrane region" description="Helical" evidence="1">
    <location>
        <begin position="12"/>
        <end position="34"/>
    </location>
</feature>
<reference evidence="3" key="1">
    <citation type="journal article" date="2019" name="Int. J. Syst. Evol. Microbiol.">
        <title>The Global Catalogue of Microorganisms (GCM) 10K type strain sequencing project: providing services to taxonomists for standard genome sequencing and annotation.</title>
        <authorList>
            <consortium name="The Broad Institute Genomics Platform"/>
            <consortium name="The Broad Institute Genome Sequencing Center for Infectious Disease"/>
            <person name="Wu L."/>
            <person name="Ma J."/>
        </authorList>
    </citation>
    <scope>NUCLEOTIDE SEQUENCE [LARGE SCALE GENOMIC DNA]</scope>
    <source>
        <strain evidence="3">JCM 16914</strain>
    </source>
</reference>
<dbReference type="Gene3D" id="1.20.1640.10">
    <property type="entry name" value="Multidrug efflux transporter AcrB transmembrane domain"/>
    <property type="match status" value="2"/>
</dbReference>
<feature type="transmembrane region" description="Helical" evidence="1">
    <location>
        <begin position="386"/>
        <end position="407"/>
    </location>
</feature>
<feature type="transmembrane region" description="Helical" evidence="1">
    <location>
        <begin position="986"/>
        <end position="1012"/>
    </location>
</feature>
<feature type="transmembrane region" description="Helical" evidence="1">
    <location>
        <begin position="913"/>
        <end position="934"/>
    </location>
</feature>
<dbReference type="SUPFAM" id="SSF82714">
    <property type="entry name" value="Multidrug efflux transporter AcrB TolC docking domain, DN and DC subdomains"/>
    <property type="match status" value="2"/>
</dbReference>
<feature type="transmembrane region" description="Helical" evidence="1">
    <location>
        <begin position="360"/>
        <end position="380"/>
    </location>
</feature>
<feature type="transmembrane region" description="Helical" evidence="1">
    <location>
        <begin position="853"/>
        <end position="873"/>
    </location>
</feature>
<dbReference type="Gene3D" id="3.30.70.1440">
    <property type="entry name" value="Multidrug efflux transporter AcrB pore domain"/>
    <property type="match status" value="1"/>
</dbReference>
<accession>A0ABP7LG77</accession>
<dbReference type="SUPFAM" id="SSF82866">
    <property type="entry name" value="Multidrug efflux transporter AcrB transmembrane domain"/>
    <property type="match status" value="2"/>
</dbReference>
<feature type="transmembrane region" description="Helical" evidence="1">
    <location>
        <begin position="954"/>
        <end position="974"/>
    </location>
</feature>
<dbReference type="Gene3D" id="3.30.70.1430">
    <property type="entry name" value="Multidrug efflux transporter AcrB pore domain"/>
    <property type="match status" value="2"/>
</dbReference>
<keyword evidence="1" id="KW-1133">Transmembrane helix</keyword>
<sequence length="1039" mass="111771">MRLSDISVERPVLATVLAALIVAFGLLALSRLALQEYPSIDPPIVSIDTRYPGASASIVETRITQPLEDRISGVAGIETISSSSSDGRSSISVEFTLDNDIDSAANDIRDRIAGARGNLPEEADPPEVQKADANSDTVIWLSLTGKDYTTAELTDYAERYLKDPLSVLPGVSQVRVGGGRRYAMRVWLDGDALAARGLPVNAVEEALREENVELPGGAVESQQRQFIVRLPRSFTTPQDFRTLVIKATDSGELIRLGDVARVEVGTVEERTIFRSNATPMVGLGLMKQSTANVLDISRAAKKTLAELQPTLPGGMTLSLNYDSSVFIAGAIREVVMTLFISILLVVAVIFVFLGNLRTTLVPAVTVPVALIGSFGALALMGFTLNLLTLLALVLAIGLVVDDAIVVLENIHRRMQEYGETPLVAAWRGARQIAFAVIATTLVLVAVFVPLGFLQGDIGRLFSEFALTLAAAVALSSVLALSLSPMMASKVLTSGMHDGRLARGVHRALATTRRVYRRGLQRALRMRLAVVAVFVALLGATAWLADALPTEYTPEEDRGSFYIIVSGPPGATFTYMLDYMNEIETRLLPLVERGVVERLLVRAPLGWGNIENFNSGFVIVNLADWGERPSIWPVMSEVRQTLSGLPGVRAFPVMSQGFGGRTGKPVQYVLGGSSYEELARWRDTLIDYVREDNPKLLGLDSDFEEKQPQLRVHIDYDRAASLGVTVSHIGRTLETLLGGRRITRYVENGEEYDVIVEGEPGARPSAQSLESLFVRSARSGELVALASLVRFDDAAGPSTLNRYNRLRTVTLQANLADGYSLGEALDYLDRTVAEVLPEAVQTDVQGPSRDYRQAGGATTFLLGMGVLVVFLVLAAQFESFIHPLVIMLTVPLAIAGALLALYATGQTLNIYSQVGLVMLVGLATKNGILIVEFVNQLRDSGMAFSDALVEASVTRLRPILMTAVTTMAGAVPLVLSSGPGANSRLVIGTVIIAGVGAATVFTLFVVPVAYAILAGNSGSPGAVKQKLYAELDQHEPREEV</sequence>
<dbReference type="Gene3D" id="3.30.2090.10">
    <property type="entry name" value="Multidrug efflux transporter AcrB TolC docking domain, DN and DC subdomains"/>
    <property type="match status" value="2"/>
</dbReference>
<feature type="transmembrane region" description="Helical" evidence="1">
    <location>
        <begin position="559"/>
        <end position="576"/>
    </location>
</feature>
<keyword evidence="1" id="KW-0472">Membrane</keyword>
<evidence type="ECO:0000313" key="3">
    <source>
        <dbReference type="Proteomes" id="UP001500133"/>
    </source>
</evidence>
<dbReference type="Gene3D" id="3.30.70.1320">
    <property type="entry name" value="Multidrug efflux transporter AcrB pore domain like"/>
    <property type="match status" value="1"/>
</dbReference>
<keyword evidence="1" id="KW-0812">Transmembrane</keyword>
<organism evidence="2 3">
    <name type="scientific">Halomonas cibimaris</name>
    <dbReference type="NCBI Taxonomy" id="657012"/>
    <lineage>
        <taxon>Bacteria</taxon>
        <taxon>Pseudomonadati</taxon>
        <taxon>Pseudomonadota</taxon>
        <taxon>Gammaproteobacteria</taxon>
        <taxon>Oceanospirillales</taxon>
        <taxon>Halomonadaceae</taxon>
        <taxon>Halomonas</taxon>
    </lineage>
</organism>
<keyword evidence="3" id="KW-1185">Reference proteome</keyword>
<name>A0ABP7LG77_9GAMM</name>
<feature type="transmembrane region" description="Helical" evidence="1">
    <location>
        <begin position="432"/>
        <end position="452"/>
    </location>
</feature>